<dbReference type="EMBL" id="MU268672">
    <property type="protein sequence ID" value="KAH7903967.1"/>
    <property type="molecule type" value="Genomic_DNA"/>
</dbReference>
<protein>
    <submittedName>
        <fullName evidence="1">Uncharacterized protein</fullName>
    </submittedName>
</protein>
<sequence length="185" mass="21174">MYDTSDHPFLRPDGSRESSWCRTLEVRVEKVKWQKEEWAALGERGGPMGTSSGGTAGMWLMYGKHRTAEYTEQPTSCCVVEDRRKRSFKTRITASARSWILSFSLSFIYSELWWMPRGKSWNFVIWLSRSPLRQAQDGLPDVVEFAVSLFAVALSLSPALDYPPPMHLPQPHLGSASFAHFREQQ</sequence>
<evidence type="ECO:0000313" key="2">
    <source>
        <dbReference type="Proteomes" id="UP000790377"/>
    </source>
</evidence>
<organism evidence="1 2">
    <name type="scientific">Hygrophoropsis aurantiaca</name>
    <dbReference type="NCBI Taxonomy" id="72124"/>
    <lineage>
        <taxon>Eukaryota</taxon>
        <taxon>Fungi</taxon>
        <taxon>Dikarya</taxon>
        <taxon>Basidiomycota</taxon>
        <taxon>Agaricomycotina</taxon>
        <taxon>Agaricomycetes</taxon>
        <taxon>Agaricomycetidae</taxon>
        <taxon>Boletales</taxon>
        <taxon>Coniophorineae</taxon>
        <taxon>Hygrophoropsidaceae</taxon>
        <taxon>Hygrophoropsis</taxon>
    </lineage>
</organism>
<comment type="caution">
    <text evidence="1">The sequence shown here is derived from an EMBL/GenBank/DDBJ whole genome shotgun (WGS) entry which is preliminary data.</text>
</comment>
<keyword evidence="2" id="KW-1185">Reference proteome</keyword>
<accession>A0ACB7ZTD8</accession>
<gene>
    <name evidence="1" type="ORF">BJ138DRAFT_1107223</name>
</gene>
<evidence type="ECO:0000313" key="1">
    <source>
        <dbReference type="EMBL" id="KAH7903967.1"/>
    </source>
</evidence>
<reference evidence="1" key="1">
    <citation type="journal article" date="2021" name="New Phytol.">
        <title>Evolutionary innovations through gain and loss of genes in the ectomycorrhizal Boletales.</title>
        <authorList>
            <person name="Wu G."/>
            <person name="Miyauchi S."/>
            <person name="Morin E."/>
            <person name="Kuo A."/>
            <person name="Drula E."/>
            <person name="Varga T."/>
            <person name="Kohler A."/>
            <person name="Feng B."/>
            <person name="Cao Y."/>
            <person name="Lipzen A."/>
            <person name="Daum C."/>
            <person name="Hundley H."/>
            <person name="Pangilinan J."/>
            <person name="Johnson J."/>
            <person name="Barry K."/>
            <person name="LaButti K."/>
            <person name="Ng V."/>
            <person name="Ahrendt S."/>
            <person name="Min B."/>
            <person name="Choi I.G."/>
            <person name="Park H."/>
            <person name="Plett J.M."/>
            <person name="Magnuson J."/>
            <person name="Spatafora J.W."/>
            <person name="Nagy L.G."/>
            <person name="Henrissat B."/>
            <person name="Grigoriev I.V."/>
            <person name="Yang Z.L."/>
            <person name="Xu J."/>
            <person name="Martin F.M."/>
        </authorList>
    </citation>
    <scope>NUCLEOTIDE SEQUENCE</scope>
    <source>
        <strain evidence="1">ATCC 28755</strain>
    </source>
</reference>
<dbReference type="Proteomes" id="UP000790377">
    <property type="component" value="Unassembled WGS sequence"/>
</dbReference>
<proteinExistence type="predicted"/>
<name>A0ACB7ZTD8_9AGAM</name>